<proteinExistence type="predicted"/>
<dbReference type="Proteomes" id="UP000762676">
    <property type="component" value="Unassembled WGS sequence"/>
</dbReference>
<keyword evidence="2" id="KW-1185">Reference proteome</keyword>
<sequence length="149" mass="17031">MDSLMKREHQHCLTGDAKPSELVESMLTLLGQHHPRFFFKQIFLQQLPEHIRTPLAISDTNDYRALAQQSDKLYLASQPRQQTVAEAVNSCQAQAPTSSNDEISAIGVKFEKAKKVYQHAKNSEILNPTRRTRETPWRVNSSHSFCWPA</sequence>
<dbReference type="AlphaFoldDB" id="A0AAV4GFH8"/>
<name>A0AAV4GFH8_9GAST</name>
<evidence type="ECO:0000313" key="1">
    <source>
        <dbReference type="EMBL" id="GFR84167.1"/>
    </source>
</evidence>
<organism evidence="1 2">
    <name type="scientific">Elysia marginata</name>
    <dbReference type="NCBI Taxonomy" id="1093978"/>
    <lineage>
        <taxon>Eukaryota</taxon>
        <taxon>Metazoa</taxon>
        <taxon>Spiralia</taxon>
        <taxon>Lophotrochozoa</taxon>
        <taxon>Mollusca</taxon>
        <taxon>Gastropoda</taxon>
        <taxon>Heterobranchia</taxon>
        <taxon>Euthyneura</taxon>
        <taxon>Panpulmonata</taxon>
        <taxon>Sacoglossa</taxon>
        <taxon>Placobranchoidea</taxon>
        <taxon>Plakobranchidae</taxon>
        <taxon>Elysia</taxon>
    </lineage>
</organism>
<dbReference type="EMBL" id="BMAT01004933">
    <property type="protein sequence ID" value="GFR84167.1"/>
    <property type="molecule type" value="Genomic_DNA"/>
</dbReference>
<reference evidence="1 2" key="1">
    <citation type="journal article" date="2021" name="Elife">
        <title>Chloroplast acquisition without the gene transfer in kleptoplastic sea slugs, Plakobranchus ocellatus.</title>
        <authorList>
            <person name="Maeda T."/>
            <person name="Takahashi S."/>
            <person name="Yoshida T."/>
            <person name="Shimamura S."/>
            <person name="Takaki Y."/>
            <person name="Nagai Y."/>
            <person name="Toyoda A."/>
            <person name="Suzuki Y."/>
            <person name="Arimoto A."/>
            <person name="Ishii H."/>
            <person name="Satoh N."/>
            <person name="Nishiyama T."/>
            <person name="Hasebe M."/>
            <person name="Maruyama T."/>
            <person name="Minagawa J."/>
            <person name="Obokata J."/>
            <person name="Shigenobu S."/>
        </authorList>
    </citation>
    <scope>NUCLEOTIDE SEQUENCE [LARGE SCALE GENOMIC DNA]</scope>
</reference>
<evidence type="ECO:0000313" key="2">
    <source>
        <dbReference type="Proteomes" id="UP000762676"/>
    </source>
</evidence>
<comment type="caution">
    <text evidence="1">The sequence shown here is derived from an EMBL/GenBank/DDBJ whole genome shotgun (WGS) entry which is preliminary data.</text>
</comment>
<accession>A0AAV4GFH8</accession>
<protein>
    <submittedName>
        <fullName evidence="1">Gag pol protein</fullName>
    </submittedName>
</protein>
<gene>
    <name evidence="1" type="ORF">ElyMa_002411900</name>
</gene>